<protein>
    <recommendedName>
        <fullName evidence="7">Fungal STAND N-terminal Goodbye domain-containing protein</fullName>
    </recommendedName>
</protein>
<keyword evidence="2" id="KW-0175">Coiled coil</keyword>
<accession>A0ABR2JBN7</accession>
<evidence type="ECO:0000259" key="4">
    <source>
        <dbReference type="Pfam" id="PF24883"/>
    </source>
</evidence>
<feature type="domain" description="Nephrocystin 3-like N-terminal" evidence="4">
    <location>
        <begin position="414"/>
        <end position="583"/>
    </location>
</feature>
<evidence type="ECO:0000256" key="1">
    <source>
        <dbReference type="ARBA" id="ARBA00022737"/>
    </source>
</evidence>
<evidence type="ECO:0008006" key="7">
    <source>
        <dbReference type="Google" id="ProtNLM"/>
    </source>
</evidence>
<keyword evidence="1" id="KW-0677">Repeat</keyword>
<dbReference type="PANTHER" id="PTHR40619:SF3">
    <property type="entry name" value="FUNGAL STAND N-TERMINAL GOODBYE DOMAIN-CONTAINING PROTEIN"/>
    <property type="match status" value="1"/>
</dbReference>
<dbReference type="PANTHER" id="PTHR40619">
    <property type="entry name" value="FUNGAL STAND N-TERMINAL GOODBYE DOMAIN-CONTAINING PROTEIN"/>
    <property type="match status" value="1"/>
</dbReference>
<gene>
    <name evidence="5" type="ORF">PGQ11_005571</name>
</gene>
<feature type="coiled-coil region" evidence="2">
    <location>
        <begin position="324"/>
        <end position="358"/>
    </location>
</feature>
<evidence type="ECO:0000259" key="3">
    <source>
        <dbReference type="Pfam" id="PF24809"/>
    </source>
</evidence>
<proteinExistence type="predicted"/>
<dbReference type="InterPro" id="IPR056125">
    <property type="entry name" value="DUF7708"/>
</dbReference>
<feature type="domain" description="DUF7708" evidence="3">
    <location>
        <begin position="161"/>
        <end position="282"/>
    </location>
</feature>
<organism evidence="5 6">
    <name type="scientific">Apiospora arundinis</name>
    <dbReference type="NCBI Taxonomy" id="335852"/>
    <lineage>
        <taxon>Eukaryota</taxon>
        <taxon>Fungi</taxon>
        <taxon>Dikarya</taxon>
        <taxon>Ascomycota</taxon>
        <taxon>Pezizomycotina</taxon>
        <taxon>Sordariomycetes</taxon>
        <taxon>Xylariomycetidae</taxon>
        <taxon>Amphisphaeriales</taxon>
        <taxon>Apiosporaceae</taxon>
        <taxon>Apiospora</taxon>
    </lineage>
</organism>
<dbReference type="Proteomes" id="UP001390339">
    <property type="component" value="Unassembled WGS sequence"/>
</dbReference>
<dbReference type="InterPro" id="IPR056884">
    <property type="entry name" value="NPHP3-like_N"/>
</dbReference>
<reference evidence="5 6" key="1">
    <citation type="journal article" date="2024" name="IMA Fungus">
        <title>Apiospora arundinis, a panoply of carbohydrate-active enzymes and secondary metabolites.</title>
        <authorList>
            <person name="Sorensen T."/>
            <person name="Petersen C."/>
            <person name="Muurmann A.T."/>
            <person name="Christiansen J.V."/>
            <person name="Brundto M.L."/>
            <person name="Overgaard C.K."/>
            <person name="Boysen A.T."/>
            <person name="Wollenberg R.D."/>
            <person name="Larsen T.O."/>
            <person name="Sorensen J.L."/>
            <person name="Nielsen K.L."/>
            <person name="Sondergaard T.E."/>
        </authorList>
    </citation>
    <scope>NUCLEOTIDE SEQUENCE [LARGE SCALE GENOMIC DNA]</scope>
    <source>
        <strain evidence="5 6">AAU 773</strain>
    </source>
</reference>
<evidence type="ECO:0000256" key="2">
    <source>
        <dbReference type="SAM" id="Coils"/>
    </source>
</evidence>
<keyword evidence="6" id="KW-1185">Reference proteome</keyword>
<name>A0ABR2JBN7_9PEZI</name>
<dbReference type="EMBL" id="JAPCWZ010000003">
    <property type="protein sequence ID" value="KAK8875057.1"/>
    <property type="molecule type" value="Genomic_DNA"/>
</dbReference>
<sequence length="630" mass="71519">MDRLRIAPNNLICGSAAQGPRELRNPGCQRAPDGPNEIMVSTSSIVVPERTTQLAASESQALPLPGIAQHGQSSASQLIDFSNVMIEFEERYPTEPEALVERGYSIRSKTSWQEVLGVLDDAATEYATKKGFKGALKKTKEFIENKSDTFQRVSSLVPDVDYAKPILGTLTFLLQAFEQTGKVRDEVRIGIEKLQTKFGLVEDYIAMYSTNKKVVDAVTTLYITILKAVEEVIGYYTQHMFIKGLKAMWDGKNYEKSLLECLENISKDGNELIHQADTAHKQDTHEMAGNVNKISITVNAIEDLVKSANSAVRNMINDGLRAIEVKYEKERARHEEDKKFLQRQIERQDAENKELKELFYQAITPEPMQIASPAIVMQQDLLDFLDSADIDTNDIEYVASRRELIIAGGQNRTEQIMKSSQLREWLVQAESKELLIHGHSEPERISPISFFCALLMRNLRDVPQFKSVAFFCGCHPYDDFGGARPMIMSLLTQLLQQQHFDLGFIDHELAHQMDGGDIRAFCFVFGQLVRQVKSMESVFCVIDGINFYEGLEEELLQDTAYVLRYLLDLTRDRGVTFKILVTSPSITIDTRLAIEDEDYLSLPRRDAKALGYSDLRFQRQWHEGFEAEQH</sequence>
<evidence type="ECO:0000313" key="5">
    <source>
        <dbReference type="EMBL" id="KAK8875057.1"/>
    </source>
</evidence>
<dbReference type="Pfam" id="PF24883">
    <property type="entry name" value="NPHP3_N"/>
    <property type="match status" value="1"/>
</dbReference>
<comment type="caution">
    <text evidence="5">The sequence shown here is derived from an EMBL/GenBank/DDBJ whole genome shotgun (WGS) entry which is preliminary data.</text>
</comment>
<dbReference type="Pfam" id="PF24809">
    <property type="entry name" value="DUF7708"/>
    <property type="match status" value="1"/>
</dbReference>
<evidence type="ECO:0000313" key="6">
    <source>
        <dbReference type="Proteomes" id="UP001390339"/>
    </source>
</evidence>